<evidence type="ECO:0000256" key="7">
    <source>
        <dbReference type="SAM" id="SignalP"/>
    </source>
</evidence>
<evidence type="ECO:0000313" key="9">
    <source>
        <dbReference type="EMBL" id="MCH7399697.1"/>
    </source>
</evidence>
<evidence type="ECO:0000256" key="4">
    <source>
        <dbReference type="ARBA" id="ARBA00022982"/>
    </source>
</evidence>
<keyword evidence="3 6" id="KW-0479">Metal-binding</keyword>
<dbReference type="InterPro" id="IPR036909">
    <property type="entry name" value="Cyt_c-like_dom_sf"/>
</dbReference>
<gene>
    <name evidence="9" type="ORF">MM236_17000</name>
</gene>
<keyword evidence="2 6" id="KW-0349">Heme</keyword>
<name>A0ABS9USU9_9BACT</name>
<dbReference type="SUPFAM" id="SSF46626">
    <property type="entry name" value="Cytochrome c"/>
    <property type="match status" value="1"/>
</dbReference>
<feature type="signal peptide" evidence="7">
    <location>
        <begin position="1"/>
        <end position="20"/>
    </location>
</feature>
<evidence type="ECO:0000313" key="10">
    <source>
        <dbReference type="Proteomes" id="UP001165488"/>
    </source>
</evidence>
<feature type="domain" description="Cytochrome c" evidence="8">
    <location>
        <begin position="48"/>
        <end position="140"/>
    </location>
</feature>
<evidence type="ECO:0000256" key="5">
    <source>
        <dbReference type="ARBA" id="ARBA00023004"/>
    </source>
</evidence>
<sequence length="141" mass="15344">MKLFKPFSIGVIALSSLAYACGGGSQESTETASNSTPAPAQEVKVSLEDKYKDDPIFITGSLKAKEAGCTACHMLERKVVGPSYADVAEKYENTPENVSMLADHVINGNVGNWGEIQMPSHPHLERSDVEDMIKYVLLLKR</sequence>
<organism evidence="9 10">
    <name type="scientific">Belliella calami</name>
    <dbReference type="NCBI Taxonomy" id="2923436"/>
    <lineage>
        <taxon>Bacteria</taxon>
        <taxon>Pseudomonadati</taxon>
        <taxon>Bacteroidota</taxon>
        <taxon>Cytophagia</taxon>
        <taxon>Cytophagales</taxon>
        <taxon>Cyclobacteriaceae</taxon>
        <taxon>Belliella</taxon>
    </lineage>
</organism>
<dbReference type="PROSITE" id="PS51007">
    <property type="entry name" value="CYTC"/>
    <property type="match status" value="1"/>
</dbReference>
<dbReference type="InterPro" id="IPR009056">
    <property type="entry name" value="Cyt_c-like_dom"/>
</dbReference>
<protein>
    <submittedName>
        <fullName evidence="9">C-type cytochrome</fullName>
    </submittedName>
</protein>
<evidence type="ECO:0000256" key="2">
    <source>
        <dbReference type="ARBA" id="ARBA00022617"/>
    </source>
</evidence>
<dbReference type="Pfam" id="PF00034">
    <property type="entry name" value="Cytochrom_C"/>
    <property type="match status" value="1"/>
</dbReference>
<comment type="caution">
    <text evidence="9">The sequence shown here is derived from an EMBL/GenBank/DDBJ whole genome shotgun (WGS) entry which is preliminary data.</text>
</comment>
<keyword evidence="1" id="KW-0813">Transport</keyword>
<dbReference type="Proteomes" id="UP001165488">
    <property type="component" value="Unassembled WGS sequence"/>
</dbReference>
<reference evidence="9" key="1">
    <citation type="submission" date="2022-03" db="EMBL/GenBank/DDBJ databases">
        <title>De novo assembled genomes of Belliella spp. (Cyclobacteriaceae) strains.</title>
        <authorList>
            <person name="Szabo A."/>
            <person name="Korponai K."/>
            <person name="Felfoldi T."/>
        </authorList>
    </citation>
    <scope>NUCLEOTIDE SEQUENCE</scope>
    <source>
        <strain evidence="9">DSM 107340</strain>
    </source>
</reference>
<evidence type="ECO:0000256" key="1">
    <source>
        <dbReference type="ARBA" id="ARBA00022448"/>
    </source>
</evidence>
<keyword evidence="4" id="KW-0249">Electron transport</keyword>
<evidence type="ECO:0000259" key="8">
    <source>
        <dbReference type="PROSITE" id="PS51007"/>
    </source>
</evidence>
<evidence type="ECO:0000256" key="3">
    <source>
        <dbReference type="ARBA" id="ARBA00022723"/>
    </source>
</evidence>
<dbReference type="PRINTS" id="PR00606">
    <property type="entry name" value="CYTCHROMECID"/>
</dbReference>
<evidence type="ECO:0000256" key="6">
    <source>
        <dbReference type="PROSITE-ProRule" id="PRU00433"/>
    </source>
</evidence>
<dbReference type="PROSITE" id="PS51257">
    <property type="entry name" value="PROKAR_LIPOPROTEIN"/>
    <property type="match status" value="1"/>
</dbReference>
<dbReference type="EMBL" id="JAKZGS010000019">
    <property type="protein sequence ID" value="MCH7399697.1"/>
    <property type="molecule type" value="Genomic_DNA"/>
</dbReference>
<keyword evidence="7" id="KW-0732">Signal</keyword>
<keyword evidence="10" id="KW-1185">Reference proteome</keyword>
<keyword evidence="5 6" id="KW-0408">Iron</keyword>
<dbReference type="RefSeq" id="WP_241276192.1">
    <property type="nucleotide sequence ID" value="NZ_JAKZGS010000019.1"/>
</dbReference>
<accession>A0ABS9USU9</accession>
<dbReference type="InterPro" id="IPR002324">
    <property type="entry name" value="Cyt_c_ID"/>
</dbReference>
<feature type="chain" id="PRO_5045130219" evidence="7">
    <location>
        <begin position="21"/>
        <end position="141"/>
    </location>
</feature>
<proteinExistence type="predicted"/>
<dbReference type="Gene3D" id="1.10.760.10">
    <property type="entry name" value="Cytochrome c-like domain"/>
    <property type="match status" value="1"/>
</dbReference>